<feature type="transmembrane region" description="Helical" evidence="1">
    <location>
        <begin position="181"/>
        <end position="200"/>
    </location>
</feature>
<name>A0A1Q5Q207_9ACTO</name>
<feature type="transmembrane region" description="Helical" evidence="1">
    <location>
        <begin position="212"/>
        <end position="237"/>
    </location>
</feature>
<dbReference type="Proteomes" id="UP000185628">
    <property type="component" value="Unassembled WGS sequence"/>
</dbReference>
<organism evidence="2 3">
    <name type="scientific">Bowdeniella nasicola</name>
    <dbReference type="NCBI Taxonomy" id="208480"/>
    <lineage>
        <taxon>Bacteria</taxon>
        <taxon>Bacillati</taxon>
        <taxon>Actinomycetota</taxon>
        <taxon>Actinomycetes</taxon>
        <taxon>Actinomycetales</taxon>
        <taxon>Actinomycetaceae</taxon>
        <taxon>Bowdeniella</taxon>
    </lineage>
</organism>
<dbReference type="AlphaFoldDB" id="A0A1Q5Q207"/>
<feature type="transmembrane region" description="Helical" evidence="1">
    <location>
        <begin position="20"/>
        <end position="37"/>
    </location>
</feature>
<keyword evidence="1" id="KW-0812">Transmembrane</keyword>
<dbReference type="RefSeq" id="WP_073716697.1">
    <property type="nucleotide sequence ID" value="NZ_MQVR01000037.1"/>
</dbReference>
<evidence type="ECO:0000313" key="2">
    <source>
        <dbReference type="EMBL" id="OKL53837.1"/>
    </source>
</evidence>
<comment type="caution">
    <text evidence="2">The sequence shown here is derived from an EMBL/GenBank/DDBJ whole genome shotgun (WGS) entry which is preliminary data.</text>
</comment>
<dbReference type="InterPro" id="IPR025576">
    <property type="entry name" value="YwiC"/>
</dbReference>
<accession>A0A1Q5Q207</accession>
<sequence length="293" mass="31796">MSRKKRRSPGWIPDQHGAWAMITIPPLVGIVIGGAHWRHLLLLAAWWVGYFLFHAASLWLKSRRKPRYWPPVKTYALITAPLLVVLLVAAPWLIGWVAYFAPLAAISAWCIANRKERSLLNDVATITAACLMTMVAFDAAHRPASLLAGIAFDPLGTLRPDGGILTPDGGTLMPDGDALAWAWRACAALTIYFLGTIPHVKSLIRERNNPRFWAGSITYHALALLGAILVAAIGAWPGTLSRILLLAAAGIALARAIAMPAWQRRVGRPIRPMHIGLVEIGLSALMAIAVLTS</sequence>
<feature type="transmembrane region" description="Helical" evidence="1">
    <location>
        <begin position="72"/>
        <end position="90"/>
    </location>
</feature>
<feature type="transmembrane region" description="Helical" evidence="1">
    <location>
        <begin position="274"/>
        <end position="292"/>
    </location>
</feature>
<protein>
    <recommendedName>
        <fullName evidence="4">YwiC-like protein</fullName>
    </recommendedName>
</protein>
<keyword evidence="1" id="KW-1133">Transmembrane helix</keyword>
<reference evidence="3" key="1">
    <citation type="submission" date="2016-12" db="EMBL/GenBank/DDBJ databases">
        <authorList>
            <person name="Meng X."/>
        </authorList>
    </citation>
    <scope>NUCLEOTIDE SEQUENCE [LARGE SCALE GENOMIC DNA]</scope>
    <source>
        <strain evidence="3">DSM 19116</strain>
    </source>
</reference>
<keyword evidence="3" id="KW-1185">Reference proteome</keyword>
<gene>
    <name evidence="2" type="ORF">BSZ39_07235</name>
</gene>
<dbReference type="EMBL" id="MQVR01000037">
    <property type="protein sequence ID" value="OKL53837.1"/>
    <property type="molecule type" value="Genomic_DNA"/>
</dbReference>
<feature type="transmembrane region" description="Helical" evidence="1">
    <location>
        <begin position="43"/>
        <end position="60"/>
    </location>
</feature>
<dbReference type="Pfam" id="PF14256">
    <property type="entry name" value="YwiC"/>
    <property type="match status" value="1"/>
</dbReference>
<evidence type="ECO:0000256" key="1">
    <source>
        <dbReference type="SAM" id="Phobius"/>
    </source>
</evidence>
<proteinExistence type="predicted"/>
<evidence type="ECO:0000313" key="3">
    <source>
        <dbReference type="Proteomes" id="UP000185628"/>
    </source>
</evidence>
<evidence type="ECO:0008006" key="4">
    <source>
        <dbReference type="Google" id="ProtNLM"/>
    </source>
</evidence>
<keyword evidence="1" id="KW-0472">Membrane</keyword>
<feature type="transmembrane region" description="Helical" evidence="1">
    <location>
        <begin position="119"/>
        <end position="137"/>
    </location>
</feature>
<feature type="transmembrane region" description="Helical" evidence="1">
    <location>
        <begin position="243"/>
        <end position="262"/>
    </location>
</feature>
<dbReference type="OrthoDB" id="2380563at2"/>